<feature type="domain" description="Cupin type-2" evidence="1">
    <location>
        <begin position="52"/>
        <end position="120"/>
    </location>
</feature>
<dbReference type="InterPro" id="IPR011051">
    <property type="entry name" value="RmlC_Cupin_sf"/>
</dbReference>
<dbReference type="Pfam" id="PF07883">
    <property type="entry name" value="Cupin_2"/>
    <property type="match status" value="1"/>
</dbReference>
<proteinExistence type="predicted"/>
<dbReference type="CDD" id="cd02209">
    <property type="entry name" value="cupin_XRE_C"/>
    <property type="match status" value="1"/>
</dbReference>
<evidence type="ECO:0000313" key="2">
    <source>
        <dbReference type="EMBL" id="MDR8753707.1"/>
    </source>
</evidence>
<evidence type="ECO:0000259" key="1">
    <source>
        <dbReference type="Pfam" id="PF07883"/>
    </source>
</evidence>
<dbReference type="Gene3D" id="2.60.120.10">
    <property type="entry name" value="Jelly Rolls"/>
    <property type="match status" value="1"/>
</dbReference>
<comment type="caution">
    <text evidence="2">The sequence shown here is derived from an EMBL/GenBank/DDBJ whole genome shotgun (WGS) entry which is preliminary data.</text>
</comment>
<dbReference type="Proteomes" id="UP001248067">
    <property type="component" value="Unassembled WGS sequence"/>
</dbReference>
<dbReference type="SUPFAM" id="SSF51182">
    <property type="entry name" value="RmlC-like cupins"/>
    <property type="match status" value="1"/>
</dbReference>
<protein>
    <recommendedName>
        <fullName evidence="1">Cupin type-2 domain-containing protein</fullName>
    </recommendedName>
</protein>
<accession>A0ABU2E1G0</accession>
<sequence length="122" mass="13645">MENHLEVASADAVVAPFPVIPEWQEAVNIEGVKLFMHSFVDAMAGAPLRTSRFTIRPGCGTLEDKHAVREIWFISAGTVDVFYGDAWHHVGAGQAVFFESWNPHFARNSGDVEAQIFSVWWE</sequence>
<dbReference type="InterPro" id="IPR013096">
    <property type="entry name" value="Cupin_2"/>
</dbReference>
<name>A0ABU2E1G0_9BURK</name>
<dbReference type="InterPro" id="IPR014710">
    <property type="entry name" value="RmlC-like_jellyroll"/>
</dbReference>
<reference evidence="2 3" key="1">
    <citation type="submission" date="2019-06" db="EMBL/GenBank/DDBJ databases">
        <title>Evolution of Burkholderia multivorans in the lungs of Cystic Fibrosis patients.</title>
        <authorList>
            <person name="Moreira L.M."/>
        </authorList>
    </citation>
    <scope>NUCLEOTIDE SEQUENCE [LARGE SCALE GENOMIC DNA]</scope>
    <source>
        <strain evidence="2 3">VC13239</strain>
    </source>
</reference>
<dbReference type="RefSeq" id="WP_012431353.1">
    <property type="nucleotide sequence ID" value="NZ_CADFDQ010000009.1"/>
</dbReference>
<organism evidence="2 3">
    <name type="scientific">Burkholderia pseudomultivorans</name>
    <dbReference type="NCBI Taxonomy" id="1207504"/>
    <lineage>
        <taxon>Bacteria</taxon>
        <taxon>Pseudomonadati</taxon>
        <taxon>Pseudomonadota</taxon>
        <taxon>Betaproteobacteria</taxon>
        <taxon>Burkholderiales</taxon>
        <taxon>Burkholderiaceae</taxon>
        <taxon>Burkholderia</taxon>
        <taxon>Burkholderia cepacia complex</taxon>
    </lineage>
</organism>
<keyword evidence="3" id="KW-1185">Reference proteome</keyword>
<evidence type="ECO:0000313" key="3">
    <source>
        <dbReference type="Proteomes" id="UP001248067"/>
    </source>
</evidence>
<gene>
    <name evidence="2" type="ORF">FEQ00_02122</name>
</gene>
<dbReference type="EMBL" id="VJSY01000013">
    <property type="protein sequence ID" value="MDR8753707.1"/>
    <property type="molecule type" value="Genomic_DNA"/>
</dbReference>